<dbReference type="InterPro" id="IPR004839">
    <property type="entry name" value="Aminotransferase_I/II_large"/>
</dbReference>
<comment type="function">
    <text evidence="13">Transaminase involved in tyrosine breakdown. Converts tyrosine to p-hydroxyphenylpyruvate.</text>
</comment>
<keyword evidence="10 13" id="KW-0663">Pyridoxal phosphate</keyword>
<organism evidence="16">
    <name type="scientific">Mayetiola destructor</name>
    <name type="common">Hessian fly</name>
    <dbReference type="NCBI Taxonomy" id="39758"/>
    <lineage>
        <taxon>Eukaryota</taxon>
        <taxon>Metazoa</taxon>
        <taxon>Ecdysozoa</taxon>
        <taxon>Arthropoda</taxon>
        <taxon>Hexapoda</taxon>
        <taxon>Insecta</taxon>
        <taxon>Pterygota</taxon>
        <taxon>Neoptera</taxon>
        <taxon>Endopterygota</taxon>
        <taxon>Diptera</taxon>
        <taxon>Nematocera</taxon>
        <taxon>Sciaroidea</taxon>
        <taxon>Cecidomyiidae</taxon>
        <taxon>Mayetiola</taxon>
    </lineage>
</organism>
<comment type="similarity">
    <text evidence="3 13">Belongs to the class-I pyridoxal-phosphate-dependent aminotransferase family.</text>
</comment>
<dbReference type="InterPro" id="IPR004838">
    <property type="entry name" value="NHTrfase_class1_PyrdxlP-BS"/>
</dbReference>
<dbReference type="FunFam" id="3.40.640.10:FF:000048">
    <property type="entry name" value="tyrosine aminotransferase"/>
    <property type="match status" value="1"/>
</dbReference>
<evidence type="ECO:0000256" key="12">
    <source>
        <dbReference type="ARBA" id="ARBA00047798"/>
    </source>
</evidence>
<feature type="modified residue" description="N6-(pyridoxal phosphate)lysine" evidence="14">
    <location>
        <position position="278"/>
    </location>
</feature>
<dbReference type="PIRSF" id="PIRSF000517">
    <property type="entry name" value="Tyr_transaminase"/>
    <property type="match status" value="1"/>
</dbReference>
<dbReference type="SUPFAM" id="SSF53383">
    <property type="entry name" value="PLP-dependent transferases"/>
    <property type="match status" value="1"/>
</dbReference>
<accession>A0A2U9K4C0</accession>
<reference evidence="16" key="1">
    <citation type="submission" date="2017-07" db="EMBL/GenBank/DDBJ databases">
        <title>Virulent Hessian fly larvae regulate nonessential amino acid biosynthesis pathway genes in response to wheat host amino acid levels induced in the nutritive tissue.</title>
        <authorList>
            <person name="Subramanyam S."/>
            <person name="Nemacheck J.A."/>
            <person name="Williams C.E."/>
        </authorList>
    </citation>
    <scope>NUCLEOTIDE SEQUENCE</scope>
</reference>
<keyword evidence="9" id="KW-0828">Tyrosine catabolism</keyword>
<dbReference type="GO" id="GO:0030170">
    <property type="term" value="F:pyridoxal phosphate binding"/>
    <property type="evidence" value="ECO:0007669"/>
    <property type="project" value="InterPro"/>
</dbReference>
<dbReference type="PANTHER" id="PTHR45744:SF2">
    <property type="entry name" value="TYROSINE AMINOTRANSFERASE"/>
    <property type="match status" value="1"/>
</dbReference>
<keyword evidence="11" id="KW-0585">Phenylalanine catabolism</keyword>
<dbReference type="GO" id="GO:0006572">
    <property type="term" value="P:L-tyrosine catabolic process"/>
    <property type="evidence" value="ECO:0007669"/>
    <property type="project" value="UniProtKB-KW"/>
</dbReference>
<evidence type="ECO:0000256" key="9">
    <source>
        <dbReference type="ARBA" id="ARBA00022878"/>
    </source>
</evidence>
<gene>
    <name evidence="16" type="primary">ta</name>
</gene>
<evidence type="ECO:0000256" key="13">
    <source>
        <dbReference type="PIRNR" id="PIRNR000517"/>
    </source>
</evidence>
<dbReference type="Gene3D" id="3.90.1150.10">
    <property type="entry name" value="Aspartate Aminotransferase, domain 1"/>
    <property type="match status" value="1"/>
</dbReference>
<evidence type="ECO:0000256" key="3">
    <source>
        <dbReference type="ARBA" id="ARBA00007441"/>
    </source>
</evidence>
<dbReference type="EMBL" id="MF446848">
    <property type="protein sequence ID" value="AWS20466.1"/>
    <property type="molecule type" value="mRNA"/>
</dbReference>
<dbReference type="Gene3D" id="3.40.640.10">
    <property type="entry name" value="Type I PLP-dependent aspartate aminotransferase-like (Major domain)"/>
    <property type="match status" value="1"/>
</dbReference>
<comment type="subunit">
    <text evidence="4 13">Homodimer.</text>
</comment>
<evidence type="ECO:0000256" key="1">
    <source>
        <dbReference type="ARBA" id="ARBA00001933"/>
    </source>
</evidence>
<dbReference type="InterPro" id="IPR015424">
    <property type="entry name" value="PyrdxlP-dep_Trfase"/>
</dbReference>
<evidence type="ECO:0000256" key="5">
    <source>
        <dbReference type="ARBA" id="ARBA00012749"/>
    </source>
</evidence>
<dbReference type="AlphaFoldDB" id="A0A2U9K4C0"/>
<protein>
    <recommendedName>
        <fullName evidence="6 13">Tyrosine aminotransferase</fullName>
        <shortName evidence="13">TAT</shortName>
        <ecNumber evidence="5 13">2.6.1.5</ecNumber>
    </recommendedName>
</protein>
<evidence type="ECO:0000256" key="14">
    <source>
        <dbReference type="PIRSR" id="PIRSR000517-1"/>
    </source>
</evidence>
<dbReference type="PROSITE" id="PS00105">
    <property type="entry name" value="AA_TRANSFER_CLASS_1"/>
    <property type="match status" value="1"/>
</dbReference>
<evidence type="ECO:0000256" key="2">
    <source>
        <dbReference type="ARBA" id="ARBA00005203"/>
    </source>
</evidence>
<dbReference type="PANTHER" id="PTHR45744">
    <property type="entry name" value="TYROSINE AMINOTRANSFERASE"/>
    <property type="match status" value="1"/>
</dbReference>
<evidence type="ECO:0000256" key="11">
    <source>
        <dbReference type="ARBA" id="ARBA00023232"/>
    </source>
</evidence>
<dbReference type="InterPro" id="IPR005958">
    <property type="entry name" value="TyrNic_aminoTrfase"/>
</dbReference>
<keyword evidence="8 16" id="KW-0808">Transferase</keyword>
<dbReference type="GO" id="GO:0006559">
    <property type="term" value="P:L-phenylalanine catabolic process"/>
    <property type="evidence" value="ECO:0007669"/>
    <property type="project" value="UniProtKB-UniRule"/>
</dbReference>
<dbReference type="NCBIfam" id="TIGR01265">
    <property type="entry name" value="tyr_nico_aTase"/>
    <property type="match status" value="1"/>
</dbReference>
<sequence length="453" mass="50665">MIKVQTSVTDTEKIESINLRLEELTNGELEIKRKKGHEWNVKASEFAKKTTNPIRAIVEHLNVQPNPEKSFIPLSVGDPTVFGNLKAANETINAVRDAINECKHNGYAHSAGTVVAREAVCKYAAPHQGPLTPDDVILCSGCSSSLDMCITVIANPGQNILIPRPGFSIYRTLATGHDIEVRSYNLLPDKQWQIDLNQMEALIDENTAAVVLTNPSNPCGSVFSKEHIIDIIAVCEKNRVPIIADEIYEHFVFPNVAYHSISSLSKNVPVLSCGGLTKRFLVPGWRLGWITIHDRHDILKDIRKGLANLSTRILGSNTLVQGALPNILANTPQTFFDGLVQTLHKHAKLAFDILKDAQGLKPIMPNGAMYMMIGIEIENFPAYDDELEFVQSLVREQSVFCLPGKCFDYPNYIRIVLTVPEELIWESCIRIAEFCDKHYKHPFDCDIIENLNW</sequence>
<dbReference type="InterPro" id="IPR015421">
    <property type="entry name" value="PyrdxlP-dep_Trfase_major"/>
</dbReference>
<evidence type="ECO:0000256" key="10">
    <source>
        <dbReference type="ARBA" id="ARBA00022898"/>
    </source>
</evidence>
<keyword evidence="7 16" id="KW-0032">Aminotransferase</keyword>
<evidence type="ECO:0000256" key="4">
    <source>
        <dbReference type="ARBA" id="ARBA00011738"/>
    </source>
</evidence>
<evidence type="ECO:0000256" key="8">
    <source>
        <dbReference type="ARBA" id="ARBA00022679"/>
    </source>
</evidence>
<dbReference type="InterPro" id="IPR005957">
    <property type="entry name" value="Tyrosine_aminoTrfase"/>
</dbReference>
<evidence type="ECO:0000313" key="16">
    <source>
        <dbReference type="EMBL" id="AWS20466.1"/>
    </source>
</evidence>
<evidence type="ECO:0000259" key="15">
    <source>
        <dbReference type="Pfam" id="PF00155"/>
    </source>
</evidence>
<comment type="pathway">
    <text evidence="2 13">Amino-acid degradation; L-phenylalanine degradation; acetoacetate and fumarate from L-phenylalanine: step 2/6.</text>
</comment>
<comment type="catalytic activity">
    <reaction evidence="12 13">
        <text>L-tyrosine + 2-oxoglutarate = 3-(4-hydroxyphenyl)pyruvate + L-glutamate</text>
        <dbReference type="Rhea" id="RHEA:15093"/>
        <dbReference type="ChEBI" id="CHEBI:16810"/>
        <dbReference type="ChEBI" id="CHEBI:29985"/>
        <dbReference type="ChEBI" id="CHEBI:36242"/>
        <dbReference type="ChEBI" id="CHEBI:58315"/>
        <dbReference type="EC" id="2.6.1.5"/>
    </reaction>
</comment>
<evidence type="ECO:0000256" key="6">
    <source>
        <dbReference type="ARBA" id="ARBA00015959"/>
    </source>
</evidence>
<dbReference type="CDD" id="cd00609">
    <property type="entry name" value="AAT_like"/>
    <property type="match status" value="1"/>
</dbReference>
<proteinExistence type="evidence at transcript level"/>
<dbReference type="UniPathway" id="UPA00139">
    <property type="reaction ID" value="UER00338"/>
</dbReference>
<dbReference type="Pfam" id="PF00155">
    <property type="entry name" value="Aminotran_1_2"/>
    <property type="match status" value="1"/>
</dbReference>
<feature type="domain" description="Aminotransferase class I/classII large" evidence="15">
    <location>
        <begin position="71"/>
        <end position="426"/>
    </location>
</feature>
<name>A0A2U9K4C0_MAYDE</name>
<dbReference type="NCBIfam" id="TIGR01264">
    <property type="entry name" value="tyr_amTase_E"/>
    <property type="match status" value="1"/>
</dbReference>
<dbReference type="InterPro" id="IPR015422">
    <property type="entry name" value="PyrdxlP-dep_Trfase_small"/>
</dbReference>
<comment type="cofactor">
    <cofactor evidence="1 13 14">
        <name>pyridoxal 5'-phosphate</name>
        <dbReference type="ChEBI" id="CHEBI:597326"/>
    </cofactor>
</comment>
<dbReference type="EC" id="2.6.1.5" evidence="5 13"/>
<dbReference type="GO" id="GO:0004838">
    <property type="term" value="F:L-tyrosine-2-oxoglutarate transaminase activity"/>
    <property type="evidence" value="ECO:0007669"/>
    <property type="project" value="UniProtKB-UniRule"/>
</dbReference>
<evidence type="ECO:0000256" key="7">
    <source>
        <dbReference type="ARBA" id="ARBA00022576"/>
    </source>
</evidence>